<dbReference type="AlphaFoldDB" id="A0A0C1V5Z6"/>
<accession>A0A0C1V5Z6</accession>
<dbReference type="EMBL" id="JTHE02000003">
    <property type="protein sequence ID" value="NEV67607.1"/>
    <property type="molecule type" value="Genomic_DNA"/>
</dbReference>
<reference evidence="1" key="2">
    <citation type="journal article" date="2015" name="Genome Announc.">
        <title>Draft Genome Sequence of Filamentous Marine Cyanobacterium Lyngbya confervoides Strain BDU141951.</title>
        <authorList>
            <person name="Chandrababunaidu M.M."/>
            <person name="Sen D."/>
            <person name="Tripathy S."/>
        </authorList>
    </citation>
    <scope>NUCLEOTIDE SEQUENCE</scope>
    <source>
        <strain evidence="1">BDU141951</strain>
    </source>
</reference>
<comment type="caution">
    <text evidence="1">The sequence shown here is derived from an EMBL/GenBank/DDBJ whole genome shotgun (WGS) entry which is preliminary data.</text>
</comment>
<sequence length="265" mass="28449">MNPTNSTPNINDLFQSAHNDGALSAAAMQALNVTDIGLQIQAGLGTPVDDVMASEVVLVTLMPDDSGSIRFAGNSAVVRAGHNTVLDALLTSPQQEQILIHNRYLNGHVLYPYCPVTQAVRMDSQNYDPSQGTPLYEQTVVLLGTVLAKTQEFIDNGVPARSVTLIISDGADCHSRRTAAKDVKVIVDDMLRSENHIVAAMGIDDGDTDFHQVFREMGIRDEWILTPGNSQTDIRQAFALFSQSAVRASQSAGSFSQTSLGGFGT</sequence>
<reference evidence="1" key="3">
    <citation type="submission" date="2020-02" db="EMBL/GenBank/DDBJ databases">
        <authorList>
            <person name="Sarangi A.N."/>
            <person name="Ghosh S."/>
            <person name="Mukherjee M."/>
            <person name="Tripathy S."/>
        </authorList>
    </citation>
    <scope>NUCLEOTIDE SEQUENCE</scope>
    <source>
        <strain evidence="1">BDU141951</strain>
    </source>
</reference>
<reference evidence="1" key="1">
    <citation type="submission" date="2014-11" db="EMBL/GenBank/DDBJ databases">
        <authorList>
            <person name="Malar M.C."/>
            <person name="Sen D."/>
            <person name="Tripathy S."/>
        </authorList>
    </citation>
    <scope>NUCLEOTIDE SEQUENCE</scope>
    <source>
        <strain evidence="1">BDU141951</strain>
    </source>
</reference>
<evidence type="ECO:0000313" key="1">
    <source>
        <dbReference type="EMBL" id="NEV67607.1"/>
    </source>
</evidence>
<name>A0A0C1V5Z6_9CYAN</name>
<proteinExistence type="predicted"/>
<gene>
    <name evidence="1" type="ORF">QQ91_010805</name>
</gene>
<protein>
    <submittedName>
        <fullName evidence="1">Uncharacterized protein</fullName>
    </submittedName>
</protein>
<organism evidence="1">
    <name type="scientific">Lyngbya confervoides BDU141951</name>
    <dbReference type="NCBI Taxonomy" id="1574623"/>
    <lineage>
        <taxon>Bacteria</taxon>
        <taxon>Bacillati</taxon>
        <taxon>Cyanobacteriota</taxon>
        <taxon>Cyanophyceae</taxon>
        <taxon>Oscillatoriophycideae</taxon>
        <taxon>Oscillatoriales</taxon>
        <taxon>Microcoleaceae</taxon>
        <taxon>Lyngbya</taxon>
    </lineage>
</organism>